<dbReference type="InterPro" id="IPR029063">
    <property type="entry name" value="SAM-dependent_MTases_sf"/>
</dbReference>
<dbReference type="SUPFAM" id="SSF53335">
    <property type="entry name" value="S-adenosyl-L-methionine-dependent methyltransferases"/>
    <property type="match status" value="1"/>
</dbReference>
<protein>
    <recommendedName>
        <fullName evidence="2">Methyltransferase type 11 domain-containing protein</fullName>
    </recommendedName>
</protein>
<comment type="caution">
    <text evidence="1">The sequence shown here is derived from an EMBL/GenBank/DDBJ whole genome shotgun (WGS) entry which is preliminary data.</text>
</comment>
<sequence length="105" mass="12221">HLTRELQNFWISELRRVLKPSGFLFITTHGTTRLHQLSSEERERFESGQLVIRYNEYVGTNICGAYHPEQYVRQNLAKGFTIIDFIPGGAKDANQDVFLLMKMTM</sequence>
<gene>
    <name evidence="1" type="ORF">S01H1_72246</name>
</gene>
<evidence type="ECO:0000313" key="1">
    <source>
        <dbReference type="EMBL" id="GAG33607.1"/>
    </source>
</evidence>
<reference evidence="1" key="1">
    <citation type="journal article" date="2014" name="Front. Microbiol.">
        <title>High frequency of phylogenetically diverse reductive dehalogenase-homologous genes in deep subseafloor sedimentary metagenomes.</title>
        <authorList>
            <person name="Kawai M."/>
            <person name="Futagami T."/>
            <person name="Toyoda A."/>
            <person name="Takaki Y."/>
            <person name="Nishi S."/>
            <person name="Hori S."/>
            <person name="Arai W."/>
            <person name="Tsubouchi T."/>
            <person name="Morono Y."/>
            <person name="Uchiyama I."/>
            <person name="Ito T."/>
            <person name="Fujiyama A."/>
            <person name="Inagaki F."/>
            <person name="Takami H."/>
        </authorList>
    </citation>
    <scope>NUCLEOTIDE SEQUENCE</scope>
    <source>
        <strain evidence="1">Expedition CK06-06</strain>
    </source>
</reference>
<dbReference type="Gene3D" id="3.40.50.150">
    <property type="entry name" value="Vaccinia Virus protein VP39"/>
    <property type="match status" value="1"/>
</dbReference>
<name>X0XDY6_9ZZZZ</name>
<dbReference type="EMBL" id="BARS01048166">
    <property type="protein sequence ID" value="GAG33607.1"/>
    <property type="molecule type" value="Genomic_DNA"/>
</dbReference>
<proteinExistence type="predicted"/>
<accession>X0XDY6</accession>
<dbReference type="AlphaFoldDB" id="X0XDY6"/>
<feature type="non-terminal residue" evidence="1">
    <location>
        <position position="1"/>
    </location>
</feature>
<evidence type="ECO:0008006" key="2">
    <source>
        <dbReference type="Google" id="ProtNLM"/>
    </source>
</evidence>
<organism evidence="1">
    <name type="scientific">marine sediment metagenome</name>
    <dbReference type="NCBI Taxonomy" id="412755"/>
    <lineage>
        <taxon>unclassified sequences</taxon>
        <taxon>metagenomes</taxon>
        <taxon>ecological metagenomes</taxon>
    </lineage>
</organism>